<proteinExistence type="predicted"/>
<evidence type="ECO:0000259" key="2">
    <source>
        <dbReference type="Pfam" id="PF26347"/>
    </source>
</evidence>
<keyword evidence="1" id="KW-0812">Transmembrane</keyword>
<dbReference type="InterPro" id="IPR058620">
    <property type="entry name" value="YtrI_C"/>
</dbReference>
<feature type="domain" description="Sporulation membrane protein YtrI C-terminal" evidence="2">
    <location>
        <begin position="80"/>
        <end position="163"/>
    </location>
</feature>
<keyword evidence="1" id="KW-1133">Transmembrane helix</keyword>
<dbReference type="RefSeq" id="WP_070877733.1">
    <property type="nucleotide sequence ID" value="NZ_CAJFZX010000001.1"/>
</dbReference>
<organism evidence="3 4">
    <name type="scientific">Metabacillus idriensis</name>
    <dbReference type="NCBI Taxonomy" id="324768"/>
    <lineage>
        <taxon>Bacteria</taxon>
        <taxon>Bacillati</taxon>
        <taxon>Bacillota</taxon>
        <taxon>Bacilli</taxon>
        <taxon>Bacillales</taxon>
        <taxon>Bacillaceae</taxon>
        <taxon>Metabacillus</taxon>
    </lineage>
</organism>
<evidence type="ECO:0000313" key="4">
    <source>
        <dbReference type="Proteomes" id="UP000441585"/>
    </source>
</evidence>
<dbReference type="EMBL" id="WKKF01000004">
    <property type="protein sequence ID" value="MRX55403.1"/>
    <property type="molecule type" value="Genomic_DNA"/>
</dbReference>
<keyword evidence="1" id="KW-0472">Membrane</keyword>
<protein>
    <submittedName>
        <fullName evidence="3">Sporulation protein</fullName>
    </submittedName>
</protein>
<evidence type="ECO:0000313" key="3">
    <source>
        <dbReference type="EMBL" id="MRX55403.1"/>
    </source>
</evidence>
<sequence length="167" mass="19898">MRIPPLYKRPSWQRLFAGMVLGAVVSWCIFLYIYGEWQEELTTKIEDQAYTISDLKKANMSYKEEIETLNKINQEKLRVQNIHVTLVNGERYQFTSLMTYMIQDHVKEDISDVIAKDLESVYKSRKLMKKAIENKVYKIDDKQYKVEIEEMFIYTTLFIELKVAFAK</sequence>
<dbReference type="Proteomes" id="UP000441585">
    <property type="component" value="Unassembled WGS sequence"/>
</dbReference>
<name>A0A6I2MHT1_9BACI</name>
<evidence type="ECO:0000256" key="1">
    <source>
        <dbReference type="SAM" id="Phobius"/>
    </source>
</evidence>
<feature type="transmembrane region" description="Helical" evidence="1">
    <location>
        <begin position="12"/>
        <end position="34"/>
    </location>
</feature>
<accession>A0A6I2MHT1</accession>
<keyword evidence="4" id="KW-1185">Reference proteome</keyword>
<dbReference type="NCBIfam" id="NF041479">
    <property type="entry name" value="spor_membprot_YtrI"/>
    <property type="match status" value="1"/>
</dbReference>
<dbReference type="AlphaFoldDB" id="A0A6I2MHT1"/>
<comment type="caution">
    <text evidence="3">The sequence shown here is derived from an EMBL/GenBank/DDBJ whole genome shotgun (WGS) entry which is preliminary data.</text>
</comment>
<reference evidence="3 4" key="1">
    <citation type="submission" date="2019-11" db="EMBL/GenBank/DDBJ databases">
        <title>Bacillus idriensis genome.</title>
        <authorList>
            <person name="Konopka E.N."/>
            <person name="Newman J.D."/>
        </authorList>
    </citation>
    <scope>NUCLEOTIDE SEQUENCE [LARGE SCALE GENOMIC DNA]</scope>
    <source>
        <strain evidence="3 4">DSM 19097</strain>
    </source>
</reference>
<dbReference type="Pfam" id="PF26347">
    <property type="entry name" value="YtrI_sporulation"/>
    <property type="match status" value="1"/>
</dbReference>
<gene>
    <name evidence="3" type="ORF">GJU41_15680</name>
</gene>
<dbReference type="InterPro" id="IPR048198">
    <property type="entry name" value="YtrI"/>
</dbReference>